<dbReference type="InterPro" id="IPR006842">
    <property type="entry name" value="Transposase_31"/>
</dbReference>
<sequence>MDQDLKQYACDALFSMKTVSGEEGYIYCLAEHQSTENAFMAFRMLRYAVAAMQRHFEQHHELPLVIPLLFYHGERSPYPYSMNWLECFRNPELAAKIYTRPFHLVDVTVLDDDEIMQHRRMGALTLLMKHSRSRDIMLQMDRLVQLIQTSLNEELAQVLFHYLLNGSEHVTVRFLQTLAERLPQ</sequence>
<dbReference type="EMBL" id="MPAF01000226">
    <property type="protein sequence ID" value="OOK19420.1"/>
    <property type="molecule type" value="Genomic_DNA"/>
</dbReference>
<dbReference type="NCBIfam" id="TIGR01784">
    <property type="entry name" value="T_den_put_tspse"/>
    <property type="match status" value="1"/>
</dbReference>
<dbReference type="GO" id="GO:0006310">
    <property type="term" value="P:DNA recombination"/>
    <property type="evidence" value="ECO:0007669"/>
    <property type="project" value="TreeGrafter"/>
</dbReference>
<gene>
    <name evidence="3" type="ORF">BMT91_27080</name>
</gene>
<dbReference type="GO" id="GO:1990238">
    <property type="term" value="F:double-stranded DNA endonuclease activity"/>
    <property type="evidence" value="ECO:0007669"/>
    <property type="project" value="TreeGrafter"/>
</dbReference>
<organism evidence="3 4">
    <name type="scientific">Escherichia coli</name>
    <dbReference type="NCBI Taxonomy" id="562"/>
    <lineage>
        <taxon>Bacteria</taxon>
        <taxon>Pseudomonadati</taxon>
        <taxon>Pseudomonadota</taxon>
        <taxon>Gammaproteobacteria</taxon>
        <taxon>Enterobacterales</taxon>
        <taxon>Enterobacteriaceae</taxon>
        <taxon>Escherichia</taxon>
    </lineage>
</organism>
<feature type="non-terminal residue" evidence="3">
    <location>
        <position position="184"/>
    </location>
</feature>
<evidence type="ECO:0000313" key="4">
    <source>
        <dbReference type="Proteomes" id="UP000188855"/>
    </source>
</evidence>
<protein>
    <submittedName>
        <fullName evidence="3">Transposase</fullName>
    </submittedName>
</protein>
<reference evidence="3 4" key="1">
    <citation type="submission" date="2016-10" db="EMBL/GenBank/DDBJ databases">
        <title>Whole genome sequences of antibiotic resistant commensal Escherichia coli from healthy Australian adults.</title>
        <authorList>
            <person name="Moran R.A."/>
            <person name="Anantham S."/>
            <person name="Nigro S.J."/>
            <person name="Holt K.E."/>
            <person name="Hall R.M."/>
        </authorList>
    </citation>
    <scope>NUCLEOTIDE SEQUENCE [LARGE SCALE GENOMIC DNA]</scope>
    <source>
        <strain evidence="3 4">2.3-R4</strain>
    </source>
</reference>
<dbReference type="InterPro" id="IPR010106">
    <property type="entry name" value="RpnA"/>
</dbReference>
<dbReference type="Proteomes" id="UP000188855">
    <property type="component" value="Unassembled WGS sequence"/>
</dbReference>
<proteinExistence type="inferred from homology"/>
<dbReference type="PANTHER" id="PTHR34611:SF2">
    <property type="entry name" value="INACTIVE RECOMBINATION-PROMOTING NUCLEASE-LIKE PROTEIN RPNE-RELATED"/>
    <property type="match status" value="1"/>
</dbReference>
<evidence type="ECO:0000313" key="3">
    <source>
        <dbReference type="EMBL" id="OOK19420.1"/>
    </source>
</evidence>
<dbReference type="PANTHER" id="PTHR34611">
    <property type="match status" value="1"/>
</dbReference>
<dbReference type="InterPro" id="IPR051699">
    <property type="entry name" value="Rpn/YhgA-like_nuclease"/>
</dbReference>
<comment type="caution">
    <text evidence="3">The sequence shown here is derived from an EMBL/GenBank/DDBJ whole genome shotgun (WGS) entry which is preliminary data.</text>
</comment>
<dbReference type="Pfam" id="PF04754">
    <property type="entry name" value="Transposase_31"/>
    <property type="match status" value="1"/>
</dbReference>
<dbReference type="AlphaFoldDB" id="A0AAX0K5S1"/>
<name>A0AAX0K5S1_ECOLX</name>
<evidence type="ECO:0000259" key="2">
    <source>
        <dbReference type="Pfam" id="PF04754"/>
    </source>
</evidence>
<accession>A0AAX0K5S1</accession>
<comment type="similarity">
    <text evidence="1">Belongs to the Rpn/YhgA-like nuclease family.</text>
</comment>
<evidence type="ECO:0000256" key="1">
    <source>
        <dbReference type="ARBA" id="ARBA00009787"/>
    </source>
</evidence>
<feature type="domain" description="Transposase (putative) YhgA-like" evidence="2">
    <location>
        <begin position="2"/>
        <end position="152"/>
    </location>
</feature>